<evidence type="ECO:0000313" key="1">
    <source>
        <dbReference type="EMBL" id="AGS53559.1"/>
    </source>
</evidence>
<organism evidence="1">
    <name type="scientific">uncultured bacterium contig00062</name>
    <dbReference type="NCBI Taxonomy" id="1181545"/>
    <lineage>
        <taxon>Bacteria</taxon>
        <taxon>environmental samples</taxon>
    </lineage>
</organism>
<sequence length="52" mass="5954">MGATNLSFWRIVFHAINHLLTKIGTFSYNATFKGVFAIFIFSNSLYYNELSS</sequence>
<dbReference type="EMBL" id="JQ844236">
    <property type="protein sequence ID" value="AGS53559.1"/>
    <property type="molecule type" value="Genomic_DNA"/>
</dbReference>
<proteinExistence type="predicted"/>
<dbReference type="AlphaFoldDB" id="A0A806KRA7"/>
<name>A0A806KRA7_9BACT</name>
<reference evidence="1" key="1">
    <citation type="submission" date="2012-03" db="EMBL/GenBank/DDBJ databases">
        <title>Functional metagenomics reveals considerable lignocellulase gene clusters in the gut microbiome of a wood-feeding higher termite.</title>
        <authorList>
            <person name="Liu N."/>
        </authorList>
    </citation>
    <scope>NUCLEOTIDE SEQUENCE</scope>
</reference>
<accession>A0A806KRA7</accession>
<protein>
    <submittedName>
        <fullName evidence="1">Uncharacterized protein</fullName>
    </submittedName>
</protein>